<dbReference type="InterPro" id="IPR000873">
    <property type="entry name" value="AMP-dep_synth/lig_dom"/>
</dbReference>
<keyword evidence="6" id="KW-1185">Reference proteome</keyword>
<keyword evidence="2" id="KW-0436">Ligase</keyword>
<dbReference type="Gene3D" id="3.30.300.30">
    <property type="match status" value="1"/>
</dbReference>
<comment type="caution">
    <text evidence="5">The sequence shown here is derived from an EMBL/GenBank/DDBJ whole genome shotgun (WGS) entry which is preliminary data.</text>
</comment>
<dbReference type="GO" id="GO:0031956">
    <property type="term" value="F:medium-chain fatty acid-CoA ligase activity"/>
    <property type="evidence" value="ECO:0007669"/>
    <property type="project" value="TreeGrafter"/>
</dbReference>
<dbReference type="RefSeq" id="WP_149850832.1">
    <property type="nucleotide sequence ID" value="NZ_VUOB01000030.1"/>
</dbReference>
<protein>
    <submittedName>
        <fullName evidence="5">AMP-binding protein</fullName>
    </submittedName>
</protein>
<dbReference type="PANTHER" id="PTHR43201">
    <property type="entry name" value="ACYL-COA SYNTHETASE"/>
    <property type="match status" value="1"/>
</dbReference>
<accession>A0A5B2XE16</accession>
<feature type="domain" description="AMP-binding enzyme C-terminal" evidence="4">
    <location>
        <begin position="416"/>
        <end position="492"/>
    </location>
</feature>
<dbReference type="PANTHER" id="PTHR43201:SF5">
    <property type="entry name" value="MEDIUM-CHAIN ACYL-COA LIGASE ACSF2, MITOCHONDRIAL"/>
    <property type="match status" value="1"/>
</dbReference>
<proteinExistence type="inferred from homology"/>
<evidence type="ECO:0000313" key="6">
    <source>
        <dbReference type="Proteomes" id="UP000323454"/>
    </source>
</evidence>
<dbReference type="SUPFAM" id="SSF56801">
    <property type="entry name" value="Acetyl-CoA synthetase-like"/>
    <property type="match status" value="1"/>
</dbReference>
<dbReference type="InterPro" id="IPR042099">
    <property type="entry name" value="ANL_N_sf"/>
</dbReference>
<organism evidence="5 6">
    <name type="scientific">Solihabitans fulvus</name>
    <dbReference type="NCBI Taxonomy" id="1892852"/>
    <lineage>
        <taxon>Bacteria</taxon>
        <taxon>Bacillati</taxon>
        <taxon>Actinomycetota</taxon>
        <taxon>Actinomycetes</taxon>
        <taxon>Pseudonocardiales</taxon>
        <taxon>Pseudonocardiaceae</taxon>
        <taxon>Solihabitans</taxon>
    </lineage>
</organism>
<gene>
    <name evidence="5" type="ORF">F0L68_18435</name>
</gene>
<dbReference type="EMBL" id="VUOB01000030">
    <property type="protein sequence ID" value="KAA2261201.1"/>
    <property type="molecule type" value="Genomic_DNA"/>
</dbReference>
<dbReference type="OrthoDB" id="9803968at2"/>
<dbReference type="Pfam" id="PF13193">
    <property type="entry name" value="AMP-binding_C"/>
    <property type="match status" value="1"/>
</dbReference>
<evidence type="ECO:0000313" key="5">
    <source>
        <dbReference type="EMBL" id="KAA2261201.1"/>
    </source>
</evidence>
<reference evidence="5 6" key="2">
    <citation type="submission" date="2019-09" db="EMBL/GenBank/DDBJ databases">
        <authorList>
            <person name="Jin C."/>
        </authorList>
    </citation>
    <scope>NUCLEOTIDE SEQUENCE [LARGE SCALE GENOMIC DNA]</scope>
    <source>
        <strain evidence="5 6">AN110305</strain>
    </source>
</reference>
<evidence type="ECO:0000256" key="2">
    <source>
        <dbReference type="ARBA" id="ARBA00022598"/>
    </source>
</evidence>
<comment type="similarity">
    <text evidence="1">Belongs to the ATP-dependent AMP-binding enzyme family.</text>
</comment>
<dbReference type="InterPro" id="IPR025110">
    <property type="entry name" value="AMP-bd_C"/>
</dbReference>
<evidence type="ECO:0000259" key="4">
    <source>
        <dbReference type="Pfam" id="PF13193"/>
    </source>
</evidence>
<dbReference type="Proteomes" id="UP000323454">
    <property type="component" value="Unassembled WGS sequence"/>
</dbReference>
<dbReference type="InterPro" id="IPR045851">
    <property type="entry name" value="AMP-bd_C_sf"/>
</dbReference>
<dbReference type="Gene3D" id="3.40.50.12780">
    <property type="entry name" value="N-terminal domain of ligase-like"/>
    <property type="match status" value="1"/>
</dbReference>
<evidence type="ECO:0000259" key="3">
    <source>
        <dbReference type="Pfam" id="PF00501"/>
    </source>
</evidence>
<dbReference type="Pfam" id="PF00501">
    <property type="entry name" value="AMP-binding"/>
    <property type="match status" value="1"/>
</dbReference>
<reference evidence="5 6" key="1">
    <citation type="submission" date="2019-09" db="EMBL/GenBank/DDBJ databases">
        <title>Goodfellowia gen. nov., a new genus of the Pseudonocardineae related to Actinoalloteichus, containing Goodfellowia coeruleoviolacea gen. nov., comb. nov. gen. nov., comb. nov.</title>
        <authorList>
            <person name="Labeda D."/>
        </authorList>
    </citation>
    <scope>NUCLEOTIDE SEQUENCE [LARGE SCALE GENOMIC DNA]</scope>
    <source>
        <strain evidence="5 6">AN110305</strain>
    </source>
</reference>
<dbReference type="AlphaFoldDB" id="A0A5B2XE16"/>
<dbReference type="FunFam" id="3.30.300.30:FF:000008">
    <property type="entry name" value="2,3-dihydroxybenzoate-AMP ligase"/>
    <property type="match status" value="1"/>
</dbReference>
<evidence type="ECO:0000256" key="1">
    <source>
        <dbReference type="ARBA" id="ARBA00006432"/>
    </source>
</evidence>
<feature type="domain" description="AMP-dependent synthetase/ligase" evidence="3">
    <location>
        <begin position="13"/>
        <end position="366"/>
    </location>
</feature>
<dbReference type="GO" id="GO:0006631">
    <property type="term" value="P:fatty acid metabolic process"/>
    <property type="evidence" value="ECO:0007669"/>
    <property type="project" value="TreeGrafter"/>
</dbReference>
<name>A0A5B2XE16_9PSEU</name>
<sequence length="504" mass="53363">MAVTASTYWGLVEQRAARTPDDVLAVDEQDRTITFGALRDRAERVAAGLAERGVTGARPVSWQLPNRIEAIVLTTALARLGVVQNPIVVSGRAREVGFAVRQLGSRLLVTTSTWQGFDYAAMAHGIADTVPHLDVLVVDDELPQASPSPLPQAPTGDAVRWILYTSGTTADPKGARHTDASLLASGRNIADRLRMGAADRNAIVFPIAHIGGLSFLIGDLMTGASSILVERFGPAAVATLARQGVTLAGSGTPFNLVYLQVQEVAAAPIFPAVRAFPGGGATRPAWLHERMKRVFGGAGVVSGYGLTETGSLTMADVEDPDSVLAATEGRAYAGTDLRIVGQDGRLRDPGEEGEICARGPQVMQGYVDASLDTAFDADGYFHTGDLGVLDAAGNLRVSGRLKDVIIRKGENISARELEELLARHQSVADVAVVGLPDEETGERCCAVVVAATGQRPNLATLCEFLLDCGMARHKLPEQLELVDRLPKNSSGKTMKHVLRSDLAP</sequence>